<dbReference type="EMBL" id="BOOW01000042">
    <property type="protein sequence ID" value="GII96073.1"/>
    <property type="molecule type" value="Genomic_DNA"/>
</dbReference>
<dbReference type="PANTHER" id="PTHR33498:SF1">
    <property type="entry name" value="TRANSPOSASE FOR INSERTION SEQUENCE ELEMENT IS1557"/>
    <property type="match status" value="1"/>
</dbReference>
<evidence type="ECO:0000313" key="5">
    <source>
        <dbReference type="Proteomes" id="UP000606172"/>
    </source>
</evidence>
<evidence type="ECO:0008006" key="6">
    <source>
        <dbReference type="Google" id="ProtNLM"/>
    </source>
</evidence>
<comment type="caution">
    <text evidence="4">The sequence shown here is derived from an EMBL/GenBank/DDBJ whole genome shotgun (WGS) entry which is preliminary data.</text>
</comment>
<sequence length="341" mass="37115">MADDLLHDLWLHHIDDVALDTVTTTDNRLTIRATTTSAQAACPRCGTVSARLHSHYVRRLDDHAVSGRRVVIELRVRRFRCGEPPCSQATFVEQIAGLTFRHGRRSEHLQASLRQVALMPAGRAGSRLTEGFAIPVSRSTLLRLIRALPETAPGPPRVLGIDEFALRKGHVYGTILVDVETRRPVDLLPDRTVETVRSWLADHPGVEVICRDRSASYAEAARLGAPGAIHVADRFQCAMRRLAVSPAQLGGTGGRFLGSMAYLDPKGEGDKSMPLKRRPCLGVGDGASWNPRDMAKAGLPEPQSPVMEGRIRRKSTPEADAVLCSGFVEWPGQPPGAGDAQ</sequence>
<name>A0A919RLP6_9ACTN</name>
<feature type="domain" description="Transposase IS204/IS1001/IS1096/IS1165 DDE" evidence="2">
    <location>
        <begin position="159"/>
        <end position="235"/>
    </location>
</feature>
<protein>
    <recommendedName>
        <fullName evidence="6">Transposase</fullName>
    </recommendedName>
</protein>
<evidence type="ECO:0000259" key="2">
    <source>
        <dbReference type="Pfam" id="PF01610"/>
    </source>
</evidence>
<dbReference type="InterPro" id="IPR029261">
    <property type="entry name" value="Transposase_Znf"/>
</dbReference>
<dbReference type="InterPro" id="IPR047951">
    <property type="entry name" value="Transpos_ISL3"/>
</dbReference>
<dbReference type="Pfam" id="PF01610">
    <property type="entry name" value="DDE_Tnp_ISL3"/>
    <property type="match status" value="1"/>
</dbReference>
<reference evidence="4" key="1">
    <citation type="submission" date="2021-01" db="EMBL/GenBank/DDBJ databases">
        <title>Whole genome shotgun sequence of Sinosporangium siamense NBRC 109515.</title>
        <authorList>
            <person name="Komaki H."/>
            <person name="Tamura T."/>
        </authorList>
    </citation>
    <scope>NUCLEOTIDE SEQUENCE</scope>
    <source>
        <strain evidence="4">NBRC 109515</strain>
    </source>
</reference>
<evidence type="ECO:0000313" key="4">
    <source>
        <dbReference type="EMBL" id="GII96073.1"/>
    </source>
</evidence>
<gene>
    <name evidence="4" type="ORF">Ssi02_63040</name>
</gene>
<keyword evidence="5" id="KW-1185">Reference proteome</keyword>
<feature type="domain" description="Transposase IS204/IS1001/IS1096/IS1165 zinc-finger" evidence="3">
    <location>
        <begin position="40"/>
        <end position="83"/>
    </location>
</feature>
<dbReference type="PANTHER" id="PTHR33498">
    <property type="entry name" value="TRANSPOSASE FOR INSERTION SEQUENCE ELEMENT IS1557"/>
    <property type="match status" value="1"/>
</dbReference>
<dbReference type="Proteomes" id="UP000606172">
    <property type="component" value="Unassembled WGS sequence"/>
</dbReference>
<proteinExistence type="predicted"/>
<dbReference type="RefSeq" id="WP_204031103.1">
    <property type="nucleotide sequence ID" value="NZ_BOOW01000042.1"/>
</dbReference>
<organism evidence="4 5">
    <name type="scientific">Sinosporangium siamense</name>
    <dbReference type="NCBI Taxonomy" id="1367973"/>
    <lineage>
        <taxon>Bacteria</taxon>
        <taxon>Bacillati</taxon>
        <taxon>Actinomycetota</taxon>
        <taxon>Actinomycetes</taxon>
        <taxon>Streptosporangiales</taxon>
        <taxon>Streptosporangiaceae</taxon>
        <taxon>Sinosporangium</taxon>
    </lineage>
</organism>
<dbReference type="AlphaFoldDB" id="A0A919RLP6"/>
<dbReference type="Pfam" id="PF14690">
    <property type="entry name" value="Zn_ribbon_ISL3"/>
    <property type="match status" value="1"/>
</dbReference>
<dbReference type="NCBIfam" id="NF033550">
    <property type="entry name" value="transpos_ISL3"/>
    <property type="match status" value="1"/>
</dbReference>
<feature type="region of interest" description="Disordered" evidence="1">
    <location>
        <begin position="283"/>
        <end position="315"/>
    </location>
</feature>
<accession>A0A919RLP6</accession>
<evidence type="ECO:0000259" key="3">
    <source>
        <dbReference type="Pfam" id="PF14690"/>
    </source>
</evidence>
<dbReference type="InterPro" id="IPR002560">
    <property type="entry name" value="Transposase_DDE"/>
</dbReference>
<evidence type="ECO:0000256" key="1">
    <source>
        <dbReference type="SAM" id="MobiDB-lite"/>
    </source>
</evidence>